<accession>A0A8S1RPJ3</accession>
<keyword evidence="1" id="KW-0472">Membrane</keyword>
<keyword evidence="1" id="KW-0812">Transmembrane</keyword>
<dbReference type="AlphaFoldDB" id="A0A8S1RPJ3"/>
<evidence type="ECO:0000313" key="2">
    <source>
        <dbReference type="EMBL" id="CAD8130128.1"/>
    </source>
</evidence>
<feature type="transmembrane region" description="Helical" evidence="1">
    <location>
        <begin position="67"/>
        <end position="86"/>
    </location>
</feature>
<gene>
    <name evidence="2" type="ORF">PSON_ATCC_30995.1.T2640014</name>
</gene>
<name>A0A8S1RPJ3_9CILI</name>
<evidence type="ECO:0008006" key="4">
    <source>
        <dbReference type="Google" id="ProtNLM"/>
    </source>
</evidence>
<proteinExistence type="predicted"/>
<sequence length="126" mass="14966">MTLEMLLFNIMNQIHLGLQILQLVILIFLNQMTLNYVIHICPQILLNQVSFMNSQCGDGFMFFQKLIYSYLISLFLYIPYMIFYFPDRDINFIGVIGLPCTPILMMYFCFNEITSKRQLKKLKKNI</sequence>
<evidence type="ECO:0000256" key="1">
    <source>
        <dbReference type="SAM" id="Phobius"/>
    </source>
</evidence>
<feature type="transmembrane region" description="Helical" evidence="1">
    <location>
        <begin position="92"/>
        <end position="110"/>
    </location>
</feature>
<evidence type="ECO:0000313" key="3">
    <source>
        <dbReference type="Proteomes" id="UP000692954"/>
    </source>
</evidence>
<dbReference type="Proteomes" id="UP000692954">
    <property type="component" value="Unassembled WGS sequence"/>
</dbReference>
<feature type="transmembrane region" description="Helical" evidence="1">
    <location>
        <begin position="20"/>
        <end position="46"/>
    </location>
</feature>
<keyword evidence="1" id="KW-1133">Transmembrane helix</keyword>
<keyword evidence="3" id="KW-1185">Reference proteome</keyword>
<protein>
    <recommendedName>
        <fullName evidence="4">Transmembrane protein</fullName>
    </recommendedName>
</protein>
<comment type="caution">
    <text evidence="2">The sequence shown here is derived from an EMBL/GenBank/DDBJ whole genome shotgun (WGS) entry which is preliminary data.</text>
</comment>
<organism evidence="2 3">
    <name type="scientific">Paramecium sonneborni</name>
    <dbReference type="NCBI Taxonomy" id="65129"/>
    <lineage>
        <taxon>Eukaryota</taxon>
        <taxon>Sar</taxon>
        <taxon>Alveolata</taxon>
        <taxon>Ciliophora</taxon>
        <taxon>Intramacronucleata</taxon>
        <taxon>Oligohymenophorea</taxon>
        <taxon>Peniculida</taxon>
        <taxon>Parameciidae</taxon>
        <taxon>Paramecium</taxon>
    </lineage>
</organism>
<reference evidence="2" key="1">
    <citation type="submission" date="2021-01" db="EMBL/GenBank/DDBJ databases">
        <authorList>
            <consortium name="Genoscope - CEA"/>
            <person name="William W."/>
        </authorList>
    </citation>
    <scope>NUCLEOTIDE SEQUENCE</scope>
</reference>
<dbReference type="EMBL" id="CAJJDN010000264">
    <property type="protein sequence ID" value="CAD8130128.1"/>
    <property type="molecule type" value="Genomic_DNA"/>
</dbReference>